<sequence>MAQSTQLFRIAAVVNTLKSAILDCPPSLKLIITPSAASVDHLNLAELRGHEMH</sequence>
<dbReference type="EnsemblPlants" id="MELO3C006163.2.1">
    <property type="protein sequence ID" value="MELO3C006163.2.1"/>
    <property type="gene ID" value="MELO3C006163.2"/>
</dbReference>
<evidence type="ECO:0000313" key="1">
    <source>
        <dbReference type="EnsemblPlants" id="MELO3C006163.2.1"/>
    </source>
</evidence>
<proteinExistence type="predicted"/>
<organism evidence="1">
    <name type="scientific">Cucumis melo</name>
    <name type="common">Muskmelon</name>
    <dbReference type="NCBI Taxonomy" id="3656"/>
    <lineage>
        <taxon>Eukaryota</taxon>
        <taxon>Viridiplantae</taxon>
        <taxon>Streptophyta</taxon>
        <taxon>Embryophyta</taxon>
        <taxon>Tracheophyta</taxon>
        <taxon>Spermatophyta</taxon>
        <taxon>Magnoliopsida</taxon>
        <taxon>eudicotyledons</taxon>
        <taxon>Gunneridae</taxon>
        <taxon>Pentapetalae</taxon>
        <taxon>rosids</taxon>
        <taxon>fabids</taxon>
        <taxon>Cucurbitales</taxon>
        <taxon>Cucurbitaceae</taxon>
        <taxon>Benincaseae</taxon>
        <taxon>Cucumis</taxon>
    </lineage>
</organism>
<dbReference type="Gramene" id="MELO3C006163.2.1">
    <property type="protein sequence ID" value="MELO3C006163.2.1"/>
    <property type="gene ID" value="MELO3C006163.2"/>
</dbReference>
<reference evidence="1" key="1">
    <citation type="submission" date="2023-03" db="UniProtKB">
        <authorList>
            <consortium name="EnsemblPlants"/>
        </authorList>
    </citation>
    <scope>IDENTIFICATION</scope>
</reference>
<accession>A0A9I9CNB1</accession>
<name>A0A9I9CNB1_CUCME</name>
<protein>
    <submittedName>
        <fullName evidence="1">Uncharacterized protein</fullName>
    </submittedName>
</protein>
<dbReference type="AlphaFoldDB" id="A0A9I9CNB1"/>